<evidence type="ECO:0000313" key="2">
    <source>
        <dbReference type="Proteomes" id="UP000584670"/>
    </source>
</evidence>
<dbReference type="RefSeq" id="WP_186288158.1">
    <property type="nucleotide sequence ID" value="NZ_JACMSF010000125.1"/>
</dbReference>
<dbReference type="AlphaFoldDB" id="A0A7X1MEF4"/>
<reference evidence="1 2" key="1">
    <citation type="submission" date="2020-08" db="EMBL/GenBank/DDBJ databases">
        <title>Streptomyces sp. PSKA01 genome sequencing and assembly.</title>
        <authorList>
            <person name="Mandal S."/>
            <person name="Maiti P.K."/>
            <person name="Das P."/>
        </authorList>
    </citation>
    <scope>NUCLEOTIDE SEQUENCE [LARGE SCALE GENOMIC DNA]</scope>
    <source>
        <strain evidence="1 2">PSKA01</strain>
    </source>
</reference>
<dbReference type="Proteomes" id="UP000584670">
    <property type="component" value="Unassembled WGS sequence"/>
</dbReference>
<evidence type="ECO:0000313" key="1">
    <source>
        <dbReference type="EMBL" id="MBC2908242.1"/>
    </source>
</evidence>
<gene>
    <name evidence="1" type="ORF">H4N64_43495</name>
</gene>
<keyword evidence="2" id="KW-1185">Reference proteome</keyword>
<proteinExistence type="predicted"/>
<sequence>MTDTYGAGCFDEFLWIFAQGASNGHLDIAEQTGQMRSLLRGKVVPGLGPVLEEYRAESGDLVQWGVTDNADLLAWIPAGDPDHWPTVIIQAGRLGAVVTARSSADTVLGLLTGALRVPFFPDDFPSERPSFSPDPYH</sequence>
<dbReference type="EMBL" id="JACMSF010000125">
    <property type="protein sequence ID" value="MBC2908242.1"/>
    <property type="molecule type" value="Genomic_DNA"/>
</dbReference>
<protein>
    <submittedName>
        <fullName evidence="1">Uncharacterized protein</fullName>
    </submittedName>
</protein>
<organism evidence="1 2">
    <name type="scientific">Streptomyces cupreus</name>
    <dbReference type="NCBI Taxonomy" id="2759956"/>
    <lineage>
        <taxon>Bacteria</taxon>
        <taxon>Bacillati</taxon>
        <taxon>Actinomycetota</taxon>
        <taxon>Actinomycetes</taxon>
        <taxon>Kitasatosporales</taxon>
        <taxon>Streptomycetaceae</taxon>
        <taxon>Streptomyces</taxon>
    </lineage>
</organism>
<comment type="caution">
    <text evidence="1">The sequence shown here is derived from an EMBL/GenBank/DDBJ whole genome shotgun (WGS) entry which is preliminary data.</text>
</comment>
<name>A0A7X1MEF4_9ACTN</name>
<accession>A0A7X1MEF4</accession>